<dbReference type="PANTHER" id="PTHR38031">
    <property type="entry name" value="SULFUR CARRIER PROTEIN SLR0821-RELATED"/>
    <property type="match status" value="1"/>
</dbReference>
<dbReference type="SUPFAM" id="SSF54285">
    <property type="entry name" value="MoaD/ThiS"/>
    <property type="match status" value="1"/>
</dbReference>
<dbReference type="NCBIfam" id="TIGR01687">
    <property type="entry name" value="moaD_arch"/>
    <property type="match status" value="1"/>
</dbReference>
<dbReference type="GO" id="GO:0005737">
    <property type="term" value="C:cytoplasm"/>
    <property type="evidence" value="ECO:0007669"/>
    <property type="project" value="InterPro"/>
</dbReference>
<dbReference type="InterPro" id="IPR016155">
    <property type="entry name" value="Mopterin_synth/thiamin_S_b"/>
</dbReference>
<dbReference type="Gene3D" id="3.10.20.30">
    <property type="match status" value="1"/>
</dbReference>
<protein>
    <submittedName>
        <fullName evidence="5">Molybdopterin synthase sulfur carrier subunit</fullName>
    </submittedName>
</protein>
<evidence type="ECO:0000313" key="6">
    <source>
        <dbReference type="Proteomes" id="UP000315399"/>
    </source>
</evidence>
<evidence type="ECO:0000256" key="4">
    <source>
        <dbReference type="ARBA" id="ARBA00022786"/>
    </source>
</evidence>
<dbReference type="InterPro" id="IPR052045">
    <property type="entry name" value="Sulfur_Carrier/Prot_Modifier"/>
</dbReference>
<dbReference type="InterPro" id="IPR010038">
    <property type="entry name" value="MoaD_arc-typ"/>
</dbReference>
<sequence length="100" mass="10692">MVGVSAIPTVRLRYLAVLKGLSNEPTRAVTVNASTLGDLFNYLRETEPPQLKSRLFEDDGGLRPDIVVFLNGVDASLLGGMKAQLKEGDEVTVLPSVHGG</sequence>
<evidence type="ECO:0000313" key="5">
    <source>
        <dbReference type="EMBL" id="TDA39619.1"/>
    </source>
</evidence>
<keyword evidence="3" id="KW-0819">tRNA processing</keyword>
<name>A0A523BF92_9CREN</name>
<evidence type="ECO:0000256" key="3">
    <source>
        <dbReference type="ARBA" id="ARBA00022694"/>
    </source>
</evidence>
<dbReference type="InterPro" id="IPR012675">
    <property type="entry name" value="Beta-grasp_dom_sf"/>
</dbReference>
<reference evidence="5 6" key="1">
    <citation type="journal article" date="2019" name="Nat. Microbiol.">
        <title>Expanding anaerobic alkane metabolism in the domain of Archaea.</title>
        <authorList>
            <person name="Wang Y."/>
            <person name="Wegener G."/>
            <person name="Hou J."/>
            <person name="Wang F."/>
            <person name="Xiao X."/>
        </authorList>
    </citation>
    <scope>NUCLEOTIDE SEQUENCE [LARGE SCALE GENOMIC DNA]</scope>
    <source>
        <strain evidence="5">WYZ-LMO10</strain>
    </source>
</reference>
<dbReference type="AlphaFoldDB" id="A0A523BF92"/>
<comment type="caution">
    <text evidence="5">The sequence shown here is derived from an EMBL/GenBank/DDBJ whole genome shotgun (WGS) entry which is preliminary data.</text>
</comment>
<dbReference type="CDD" id="cd17040">
    <property type="entry name" value="Ubl_MoaD_like"/>
    <property type="match status" value="1"/>
</dbReference>
<organism evidence="5 6">
    <name type="scientific">Thermoproteota archaeon</name>
    <dbReference type="NCBI Taxonomy" id="2056631"/>
    <lineage>
        <taxon>Archaea</taxon>
        <taxon>Thermoproteota</taxon>
    </lineage>
</organism>
<keyword evidence="1" id="KW-0963">Cytoplasm</keyword>
<accession>A0A523BF92</accession>
<dbReference type="Proteomes" id="UP000315399">
    <property type="component" value="Unassembled WGS sequence"/>
</dbReference>
<evidence type="ECO:0000256" key="2">
    <source>
        <dbReference type="ARBA" id="ARBA00022499"/>
    </source>
</evidence>
<proteinExistence type="predicted"/>
<gene>
    <name evidence="5" type="ORF">DSO08_01765</name>
</gene>
<dbReference type="GO" id="GO:0034227">
    <property type="term" value="P:tRNA thio-modification"/>
    <property type="evidence" value="ECO:0007669"/>
    <property type="project" value="InterPro"/>
</dbReference>
<dbReference type="Pfam" id="PF09138">
    <property type="entry name" value="Urm1"/>
    <property type="match status" value="1"/>
</dbReference>
<keyword evidence="2" id="KW-1017">Isopeptide bond</keyword>
<dbReference type="PANTHER" id="PTHR38031:SF1">
    <property type="entry name" value="SULFUR CARRIER PROTEIN CYSO"/>
    <property type="match status" value="1"/>
</dbReference>
<dbReference type="EMBL" id="QNVH01000009">
    <property type="protein sequence ID" value="TDA39619.1"/>
    <property type="molecule type" value="Genomic_DNA"/>
</dbReference>
<dbReference type="InterPro" id="IPR015221">
    <property type="entry name" value="Urm1"/>
</dbReference>
<evidence type="ECO:0000256" key="1">
    <source>
        <dbReference type="ARBA" id="ARBA00022490"/>
    </source>
</evidence>
<keyword evidence="4" id="KW-0833">Ubl conjugation pathway</keyword>